<evidence type="ECO:0000313" key="1">
    <source>
        <dbReference type="EMBL" id="KAJ8459813.1"/>
    </source>
</evidence>
<comment type="caution">
    <text evidence="1">The sequence shown here is derived from an EMBL/GenBank/DDBJ whole genome shotgun (WGS) entry which is preliminary data.</text>
</comment>
<organism evidence="1 2">
    <name type="scientific">Ensete ventricosum</name>
    <name type="common">Abyssinian banana</name>
    <name type="synonym">Musa ensete</name>
    <dbReference type="NCBI Taxonomy" id="4639"/>
    <lineage>
        <taxon>Eukaryota</taxon>
        <taxon>Viridiplantae</taxon>
        <taxon>Streptophyta</taxon>
        <taxon>Embryophyta</taxon>
        <taxon>Tracheophyta</taxon>
        <taxon>Spermatophyta</taxon>
        <taxon>Magnoliopsida</taxon>
        <taxon>Liliopsida</taxon>
        <taxon>Zingiberales</taxon>
        <taxon>Musaceae</taxon>
        <taxon>Ensete</taxon>
    </lineage>
</organism>
<evidence type="ECO:0000313" key="2">
    <source>
        <dbReference type="Proteomes" id="UP001222027"/>
    </source>
</evidence>
<reference evidence="1 2" key="1">
    <citation type="submission" date="2022-12" db="EMBL/GenBank/DDBJ databases">
        <title>Chromosome-scale assembly of the Ensete ventricosum genome.</title>
        <authorList>
            <person name="Dussert Y."/>
            <person name="Stocks J."/>
            <person name="Wendawek A."/>
            <person name="Woldeyes F."/>
            <person name="Nichols R.A."/>
            <person name="Borrell J.S."/>
        </authorList>
    </citation>
    <scope>NUCLEOTIDE SEQUENCE [LARGE SCALE GENOMIC DNA]</scope>
    <source>
        <strain evidence="2">cv. Maze</strain>
        <tissue evidence="1">Seeds</tissue>
    </source>
</reference>
<dbReference type="EMBL" id="JAQQAF010000009">
    <property type="protein sequence ID" value="KAJ8459813.1"/>
    <property type="molecule type" value="Genomic_DNA"/>
</dbReference>
<keyword evidence="2" id="KW-1185">Reference proteome</keyword>
<accession>A0AAV8PZ52</accession>
<dbReference type="Proteomes" id="UP001222027">
    <property type="component" value="Unassembled WGS sequence"/>
</dbReference>
<protein>
    <submittedName>
        <fullName evidence="1">Uncharacterized protein</fullName>
    </submittedName>
</protein>
<gene>
    <name evidence="1" type="ORF">OPV22_032739</name>
</gene>
<dbReference type="AlphaFoldDB" id="A0AAV8PZ52"/>
<proteinExistence type="predicted"/>
<name>A0AAV8PZ52_ENSVE</name>
<sequence length="92" mass="10788">MLPALDHVYLMFMKWMDLEAAFGMRRTYSEGDIQLSTTSEDAKMKERIQKRTRGNFHGRINTVSLEYVERLQRKKAGAKTEHYNVATCRSNE</sequence>